<evidence type="ECO:0000256" key="8">
    <source>
        <dbReference type="ARBA" id="ARBA00022723"/>
    </source>
</evidence>
<dbReference type="FunFam" id="1.10.10.920:FF:000001">
    <property type="entry name" value="Coproporphyrinogen-III oxidase"/>
    <property type="match status" value="1"/>
</dbReference>
<dbReference type="PANTHER" id="PTHR13932">
    <property type="entry name" value="COPROPORPHYRINIGEN III OXIDASE"/>
    <property type="match status" value="1"/>
</dbReference>
<evidence type="ECO:0000313" key="19">
    <source>
        <dbReference type="EMBL" id="KVW97846.1"/>
    </source>
</evidence>
<feature type="binding site" evidence="17">
    <location>
        <position position="59"/>
    </location>
    <ligand>
        <name>[4Fe-4S] cluster</name>
        <dbReference type="ChEBI" id="CHEBI:49883"/>
        <note>4Fe-4S-S-AdoMet</note>
    </ligand>
</feature>
<reference evidence="19 20" key="1">
    <citation type="journal article" date="2015" name="Appl. Environ. Microbiol.">
        <title>Aerobic and Anaerobic Thiosulfate Oxidation by a Cold-Adapted, Subglacial Chemoautotroph.</title>
        <authorList>
            <person name="Harrold Z.R."/>
            <person name="Skidmore M.L."/>
            <person name="Hamilton T.L."/>
            <person name="Desch L."/>
            <person name="Amada K."/>
            <person name="van Gelder W."/>
            <person name="Glover K."/>
            <person name="Roden E.E."/>
            <person name="Boyd E.S."/>
        </authorList>
    </citation>
    <scope>NUCLEOTIDE SEQUENCE [LARGE SCALE GENOMIC DNA]</scope>
    <source>
        <strain evidence="19 20">RG</strain>
    </source>
</reference>
<feature type="binding site" evidence="16">
    <location>
        <position position="143"/>
    </location>
    <ligand>
        <name>S-adenosyl-L-methionine</name>
        <dbReference type="ChEBI" id="CHEBI:59789"/>
        <label>1</label>
    </ligand>
</feature>
<dbReference type="SFLD" id="SFLDG01082">
    <property type="entry name" value="B12-binding_domain_containing"/>
    <property type="match status" value="1"/>
</dbReference>
<evidence type="ECO:0000256" key="5">
    <source>
        <dbReference type="ARBA" id="ARBA00022485"/>
    </source>
</evidence>
<dbReference type="GO" id="GO:0051989">
    <property type="term" value="F:coproporphyrinogen dehydrogenase activity"/>
    <property type="evidence" value="ECO:0007669"/>
    <property type="project" value="UniProtKB-EC"/>
</dbReference>
<evidence type="ECO:0000256" key="14">
    <source>
        <dbReference type="ARBA" id="ARBA00048321"/>
    </source>
</evidence>
<dbReference type="GO" id="GO:0051539">
    <property type="term" value="F:4 iron, 4 sulfur cluster binding"/>
    <property type="evidence" value="ECO:0007669"/>
    <property type="project" value="UniProtKB-KW"/>
</dbReference>
<evidence type="ECO:0000256" key="1">
    <source>
        <dbReference type="ARBA" id="ARBA00004496"/>
    </source>
</evidence>
<dbReference type="InterPro" id="IPR013785">
    <property type="entry name" value="Aldolase_TIM"/>
</dbReference>
<comment type="pathway">
    <text evidence="2 15">Porphyrin-containing compound metabolism; protoporphyrin-IX biosynthesis; protoporphyrinogen-IX from coproporphyrinogen-III (AdoMet route): step 1/1.</text>
</comment>
<evidence type="ECO:0000313" key="20">
    <source>
        <dbReference type="Proteomes" id="UP000064243"/>
    </source>
</evidence>
<evidence type="ECO:0000256" key="4">
    <source>
        <dbReference type="ARBA" id="ARBA00011245"/>
    </source>
</evidence>
<name>A0A119CX85_THIDE</name>
<dbReference type="PATRIC" id="fig|36861.3.peg.169"/>
<feature type="binding site" evidence="16">
    <location>
        <position position="241"/>
    </location>
    <ligand>
        <name>S-adenosyl-L-methionine</name>
        <dbReference type="ChEBI" id="CHEBI:59789"/>
        <label>2</label>
    </ligand>
</feature>
<keyword evidence="5 15" id="KW-0004">4Fe-4S</keyword>
<comment type="function">
    <text evidence="13">Involved in the heme biosynthesis. Catalyzes the anaerobic oxidative decarboxylation of propionate groups of rings A and B of coproporphyrinogen III to yield the vinyl groups in protoporphyrinogen IX.</text>
</comment>
<keyword evidence="6 15" id="KW-0963">Cytoplasm</keyword>
<dbReference type="Proteomes" id="UP000064243">
    <property type="component" value="Unassembled WGS sequence"/>
</dbReference>
<comment type="caution">
    <text evidence="19">The sequence shown here is derived from an EMBL/GenBank/DDBJ whole genome shotgun (WGS) entry which is preliminary data.</text>
</comment>
<feature type="binding site" evidence="16">
    <location>
        <position position="53"/>
    </location>
    <ligand>
        <name>S-adenosyl-L-methionine</name>
        <dbReference type="ChEBI" id="CHEBI:59789"/>
        <label>1</label>
    </ligand>
</feature>
<dbReference type="OrthoDB" id="9808022at2"/>
<dbReference type="Gene3D" id="3.20.20.70">
    <property type="entry name" value="Aldolase class I"/>
    <property type="match status" value="1"/>
</dbReference>
<feature type="binding site" evidence="16">
    <location>
        <position position="182"/>
    </location>
    <ligand>
        <name>S-adenosyl-L-methionine</name>
        <dbReference type="ChEBI" id="CHEBI:59789"/>
        <label>2</label>
    </ligand>
</feature>
<feature type="binding site" evidence="16">
    <location>
        <begin position="65"/>
        <end position="67"/>
    </location>
    <ligand>
        <name>S-adenosyl-L-methionine</name>
        <dbReference type="ChEBI" id="CHEBI:59789"/>
        <label>2</label>
    </ligand>
</feature>
<evidence type="ECO:0000256" key="2">
    <source>
        <dbReference type="ARBA" id="ARBA00004785"/>
    </source>
</evidence>
<dbReference type="Pfam" id="PF06969">
    <property type="entry name" value="HemN_C"/>
    <property type="match status" value="1"/>
</dbReference>
<dbReference type="InterPro" id="IPR006638">
    <property type="entry name" value="Elp3/MiaA/NifB-like_rSAM"/>
</dbReference>
<feature type="binding site" evidence="16">
    <location>
        <position position="170"/>
    </location>
    <ligand>
        <name>S-adenosyl-L-methionine</name>
        <dbReference type="ChEBI" id="CHEBI:59789"/>
        <label>2</label>
    </ligand>
</feature>
<dbReference type="GO" id="GO:0046872">
    <property type="term" value="F:metal ion binding"/>
    <property type="evidence" value="ECO:0007669"/>
    <property type="project" value="UniProtKB-KW"/>
</dbReference>
<dbReference type="InterPro" id="IPR034505">
    <property type="entry name" value="Coproporphyrinogen-III_oxidase"/>
</dbReference>
<dbReference type="InterPro" id="IPR007197">
    <property type="entry name" value="rSAM"/>
</dbReference>
<dbReference type="RefSeq" id="WP_059752034.1">
    <property type="nucleotide sequence ID" value="NZ_LDUG01000014.1"/>
</dbReference>
<gene>
    <name evidence="19" type="ORF">ABW22_03615</name>
</gene>
<evidence type="ECO:0000256" key="10">
    <source>
        <dbReference type="ARBA" id="ARBA00023004"/>
    </source>
</evidence>
<dbReference type="SFLD" id="SFLDS00029">
    <property type="entry name" value="Radical_SAM"/>
    <property type="match status" value="1"/>
</dbReference>
<dbReference type="CDD" id="cd01335">
    <property type="entry name" value="Radical_SAM"/>
    <property type="match status" value="1"/>
</dbReference>
<evidence type="ECO:0000256" key="7">
    <source>
        <dbReference type="ARBA" id="ARBA00022691"/>
    </source>
</evidence>
<evidence type="ECO:0000259" key="18">
    <source>
        <dbReference type="PROSITE" id="PS51918"/>
    </source>
</evidence>
<keyword evidence="7 15" id="KW-0949">S-adenosyl-L-methionine</keyword>
<dbReference type="STRING" id="1123392.GCA_000376425_01533"/>
<dbReference type="GO" id="GO:0004109">
    <property type="term" value="F:coproporphyrinogen oxidase activity"/>
    <property type="evidence" value="ECO:0007669"/>
    <property type="project" value="InterPro"/>
</dbReference>
<evidence type="ECO:0000256" key="3">
    <source>
        <dbReference type="ARBA" id="ARBA00005493"/>
    </source>
</evidence>
<dbReference type="UniPathway" id="UPA00251">
    <property type="reaction ID" value="UER00323"/>
</dbReference>
<feature type="binding site" evidence="17">
    <location>
        <position position="63"/>
    </location>
    <ligand>
        <name>[4Fe-4S] cluster</name>
        <dbReference type="ChEBI" id="CHEBI:49883"/>
        <note>4Fe-4S-S-AdoMet</note>
    </ligand>
</feature>
<comment type="similarity">
    <text evidence="3 15">Belongs to the anaerobic coproporphyrinogen-III oxidase family.</text>
</comment>
<feature type="binding site" evidence="16">
    <location>
        <position position="327"/>
    </location>
    <ligand>
        <name>S-adenosyl-L-methionine</name>
        <dbReference type="ChEBI" id="CHEBI:59789"/>
        <label>1</label>
    </ligand>
</feature>
<dbReference type="EC" id="1.3.98.3" evidence="15"/>
<dbReference type="PROSITE" id="PS51918">
    <property type="entry name" value="RADICAL_SAM"/>
    <property type="match status" value="1"/>
</dbReference>
<dbReference type="GO" id="GO:0006782">
    <property type="term" value="P:protoporphyrinogen IX biosynthetic process"/>
    <property type="evidence" value="ECO:0007669"/>
    <property type="project" value="UniProtKB-UniPathway"/>
</dbReference>
<evidence type="ECO:0000256" key="6">
    <source>
        <dbReference type="ARBA" id="ARBA00022490"/>
    </source>
</evidence>
<feature type="binding site" evidence="16">
    <location>
        <begin position="111"/>
        <end position="112"/>
    </location>
    <ligand>
        <name>S-adenosyl-L-methionine</name>
        <dbReference type="ChEBI" id="CHEBI:59789"/>
        <label>2</label>
    </ligand>
</feature>
<dbReference type="Gene3D" id="1.10.10.920">
    <property type="match status" value="1"/>
</dbReference>
<dbReference type="PANTHER" id="PTHR13932:SF6">
    <property type="entry name" value="OXYGEN-INDEPENDENT COPROPORPHYRINOGEN III OXIDASE"/>
    <property type="match status" value="1"/>
</dbReference>
<proteinExistence type="inferred from homology"/>
<keyword evidence="9 15" id="KW-0560">Oxidoreductase</keyword>
<dbReference type="SUPFAM" id="SSF102114">
    <property type="entry name" value="Radical SAM enzymes"/>
    <property type="match status" value="1"/>
</dbReference>
<dbReference type="AlphaFoldDB" id="A0A119CX85"/>
<feature type="domain" description="Radical SAM core" evidence="18">
    <location>
        <begin position="44"/>
        <end position="278"/>
    </location>
</feature>
<keyword evidence="11 15" id="KW-0411">Iron-sulfur</keyword>
<dbReference type="InterPro" id="IPR004558">
    <property type="entry name" value="Coprogen_oxidase_HemN"/>
</dbReference>
<evidence type="ECO:0000256" key="12">
    <source>
        <dbReference type="ARBA" id="ARBA00023244"/>
    </source>
</evidence>
<dbReference type="SFLD" id="SFLDF00277">
    <property type="entry name" value="oxygen-independent_coproporphy"/>
    <property type="match status" value="1"/>
</dbReference>
<evidence type="ECO:0000256" key="11">
    <source>
        <dbReference type="ARBA" id="ARBA00023014"/>
    </source>
</evidence>
<evidence type="ECO:0000256" key="13">
    <source>
        <dbReference type="ARBA" id="ARBA00024295"/>
    </source>
</evidence>
<keyword evidence="10 15" id="KW-0408">Iron</keyword>
<dbReference type="NCBIfam" id="TIGR00538">
    <property type="entry name" value="hemN"/>
    <property type="match status" value="1"/>
</dbReference>
<comment type="subunit">
    <text evidence="4">Monomer.</text>
</comment>
<keyword evidence="12 15" id="KW-0627">Porphyrin biosynthesis</keyword>
<feature type="binding site" evidence="16">
    <location>
        <position position="207"/>
    </location>
    <ligand>
        <name>S-adenosyl-L-methionine</name>
        <dbReference type="ChEBI" id="CHEBI:59789"/>
        <label>2</label>
    </ligand>
</feature>
<dbReference type="FunFam" id="3.80.30.20:FF:000012">
    <property type="entry name" value="Coproporphyrinogen-III oxidase"/>
    <property type="match status" value="1"/>
</dbReference>
<dbReference type="SFLD" id="SFLDG01065">
    <property type="entry name" value="anaerobic_coproporphyrinogen-I"/>
    <property type="match status" value="1"/>
</dbReference>
<comment type="subcellular location">
    <subcellularLocation>
        <location evidence="1 15">Cytoplasm</location>
    </subcellularLocation>
</comment>
<organism evidence="19 20">
    <name type="scientific">Thiobacillus denitrificans</name>
    <dbReference type="NCBI Taxonomy" id="36861"/>
    <lineage>
        <taxon>Bacteria</taxon>
        <taxon>Pseudomonadati</taxon>
        <taxon>Pseudomonadota</taxon>
        <taxon>Betaproteobacteria</taxon>
        <taxon>Nitrosomonadales</taxon>
        <taxon>Thiobacillaceae</taxon>
        <taxon>Thiobacillus</taxon>
    </lineage>
</organism>
<dbReference type="EMBL" id="LDUG01000014">
    <property type="protein sequence ID" value="KVW97846.1"/>
    <property type="molecule type" value="Genomic_DNA"/>
</dbReference>
<comment type="catalytic activity">
    <reaction evidence="14 15">
        <text>coproporphyrinogen III + 2 S-adenosyl-L-methionine = protoporphyrinogen IX + 2 5'-deoxyadenosine + 2 L-methionine + 2 CO2</text>
        <dbReference type="Rhea" id="RHEA:15425"/>
        <dbReference type="ChEBI" id="CHEBI:16526"/>
        <dbReference type="ChEBI" id="CHEBI:17319"/>
        <dbReference type="ChEBI" id="CHEBI:57307"/>
        <dbReference type="ChEBI" id="CHEBI:57309"/>
        <dbReference type="ChEBI" id="CHEBI:57844"/>
        <dbReference type="ChEBI" id="CHEBI:59789"/>
        <dbReference type="EC" id="1.3.98.3"/>
    </reaction>
</comment>
<dbReference type="PIRSF" id="PIRSF000167">
    <property type="entry name" value="HemN"/>
    <property type="match status" value="1"/>
</dbReference>
<accession>A0A119CX85</accession>
<feature type="binding site" evidence="17">
    <location>
        <position position="66"/>
    </location>
    <ligand>
        <name>[4Fe-4S] cluster</name>
        <dbReference type="ChEBI" id="CHEBI:49883"/>
        <note>4Fe-4S-S-AdoMet</note>
    </ligand>
</feature>
<dbReference type="InterPro" id="IPR010723">
    <property type="entry name" value="HemN_C"/>
</dbReference>
<sequence length="456" mass="51247">MTSTTLELLRKYSVAGPRYTSYPTAPYFHTGFGEADWAEALAAPAPERGLSLYAHIPFCDSLCHYCGCNMVATRDYSKTQPYLASLDREMARTAQLVDPKRVVRQLHWGGGTPTYLNPNDIRRLMAMMRQHFTVAPDAEISCEADPRELTREHLVALRESGFNRVSFGVQDMDPAVQQAVNRIQSEALIRQVLDWSRELGFFSINLDLIVGLPKQTVESFSRTLEQVVAWAPDRLAVFGYAHVPWLKKHQLLIRDADLPDLAARLGLQQAVNEALGAAGYVNIGLDHFARPDDELVRAQQNRTLWRNFQGYTTHKDSDILAFGASSISQTADVYMQNEKNLKRYQERIAATGFAVERGIKLTRDDQIRREAITRVMCDLELDFAAFGGEWGIAFADYFADALADLRPLADDGLVNIAADRVSVTPAGRLFLRNIGMCFDRYLKQAAGERPRYSKTA</sequence>
<comment type="cofactor">
    <cofactor evidence="15 17">
        <name>[4Fe-4S] cluster</name>
        <dbReference type="ChEBI" id="CHEBI:49883"/>
    </cofactor>
    <text evidence="15 17">Binds 1 [4Fe-4S] cluster. The cluster is coordinated with 3 cysteines and an exchangeable S-adenosyl-L-methionine.</text>
</comment>
<dbReference type="InterPro" id="IPR058240">
    <property type="entry name" value="rSAM_sf"/>
</dbReference>
<feature type="binding site" evidence="16">
    <location>
        <position position="110"/>
    </location>
    <ligand>
        <name>S-adenosyl-L-methionine</name>
        <dbReference type="ChEBI" id="CHEBI:59789"/>
        <label>1</label>
    </ligand>
</feature>
<dbReference type="Pfam" id="PF04055">
    <property type="entry name" value="Radical_SAM"/>
    <property type="match status" value="1"/>
</dbReference>
<evidence type="ECO:0000256" key="17">
    <source>
        <dbReference type="PIRSR" id="PIRSR000167-2"/>
    </source>
</evidence>
<evidence type="ECO:0000256" key="9">
    <source>
        <dbReference type="ARBA" id="ARBA00023002"/>
    </source>
</evidence>
<keyword evidence="20" id="KW-1185">Reference proteome</keyword>
<evidence type="ECO:0000256" key="16">
    <source>
        <dbReference type="PIRSR" id="PIRSR000167-1"/>
    </source>
</evidence>
<dbReference type="SMART" id="SM00729">
    <property type="entry name" value="Elp3"/>
    <property type="match status" value="1"/>
</dbReference>
<keyword evidence="8 15" id="KW-0479">Metal-binding</keyword>
<dbReference type="GO" id="GO:0005737">
    <property type="term" value="C:cytoplasm"/>
    <property type="evidence" value="ECO:0007669"/>
    <property type="project" value="UniProtKB-SubCell"/>
</dbReference>
<protein>
    <recommendedName>
        <fullName evidence="15">Coproporphyrinogen-III oxidase</fullName>
        <ecNumber evidence="15">1.3.98.3</ecNumber>
    </recommendedName>
</protein>
<evidence type="ECO:0000256" key="15">
    <source>
        <dbReference type="PIRNR" id="PIRNR000167"/>
    </source>
</evidence>